<organism evidence="1 2">
    <name type="scientific">Pseudomonas mandelii JR-1</name>
    <dbReference type="NCBI Taxonomy" id="1147786"/>
    <lineage>
        <taxon>Bacteria</taxon>
        <taxon>Pseudomonadati</taxon>
        <taxon>Pseudomonadota</taxon>
        <taxon>Gammaproteobacteria</taxon>
        <taxon>Pseudomonadales</taxon>
        <taxon>Pseudomonadaceae</taxon>
        <taxon>Pseudomonas</taxon>
    </lineage>
</organism>
<sequence>MTGPVRENLVGGLKLKGMTAFSTESSWCEKAMPPAFAG</sequence>
<evidence type="ECO:0000313" key="1">
    <source>
        <dbReference type="EMBL" id="AHZ70690.1"/>
    </source>
</evidence>
<accession>A0A024EDP6</accession>
<reference evidence="1 2" key="1">
    <citation type="journal article" date="2012" name="J. Bacteriol.">
        <title>Genome sequence of cold-adapted Pseudomonas mandelii strain JR-1.</title>
        <authorList>
            <person name="Jang S.H."/>
            <person name="Kim J."/>
            <person name="Kim J."/>
            <person name="Hong S."/>
            <person name="Lee C."/>
        </authorList>
    </citation>
    <scope>NUCLEOTIDE SEQUENCE [LARGE SCALE GENOMIC DNA]</scope>
    <source>
        <strain evidence="1 2">JR-1</strain>
    </source>
</reference>
<evidence type="ECO:0000313" key="2">
    <source>
        <dbReference type="Proteomes" id="UP000026913"/>
    </source>
</evidence>
<dbReference type="AlphaFoldDB" id="A0A024EDP6"/>
<dbReference type="Proteomes" id="UP000026913">
    <property type="component" value="Chromosome"/>
</dbReference>
<gene>
    <name evidence="1" type="ORF">OU5_3611</name>
</gene>
<protein>
    <submittedName>
        <fullName evidence="1">Phosphomannomutase</fullName>
    </submittedName>
</protein>
<dbReference type="HOGENOM" id="CLU_3331769_0_0_6"/>
<proteinExistence type="predicted"/>
<name>A0A024EDP6_9PSED</name>
<dbReference type="KEGG" id="pman:OU5_3611"/>
<dbReference type="EMBL" id="CP005960">
    <property type="protein sequence ID" value="AHZ70690.1"/>
    <property type="molecule type" value="Genomic_DNA"/>
</dbReference>